<evidence type="ECO:0000256" key="3">
    <source>
        <dbReference type="ARBA" id="ARBA00023015"/>
    </source>
</evidence>
<dbReference type="InterPro" id="IPR011006">
    <property type="entry name" value="CheY-like_superfamily"/>
</dbReference>
<evidence type="ECO:0000256" key="5">
    <source>
        <dbReference type="ARBA" id="ARBA00023163"/>
    </source>
</evidence>
<evidence type="ECO:0000259" key="9">
    <source>
        <dbReference type="PROSITE" id="PS51755"/>
    </source>
</evidence>
<keyword evidence="3" id="KW-0805">Transcription regulation</keyword>
<keyword evidence="4 7" id="KW-0238">DNA-binding</keyword>
<dbReference type="InterPro" id="IPR001867">
    <property type="entry name" value="OmpR/PhoB-type_DNA-bd"/>
</dbReference>
<dbReference type="GO" id="GO:0000976">
    <property type="term" value="F:transcription cis-regulatory region binding"/>
    <property type="evidence" value="ECO:0007669"/>
    <property type="project" value="TreeGrafter"/>
</dbReference>
<evidence type="ECO:0000256" key="2">
    <source>
        <dbReference type="ARBA" id="ARBA00023012"/>
    </source>
</evidence>
<feature type="domain" description="OmpR/PhoB-type" evidence="9">
    <location>
        <begin position="149"/>
        <end position="246"/>
    </location>
</feature>
<keyword evidence="2" id="KW-0902">Two-component regulatory system</keyword>
<dbReference type="GO" id="GO:0032993">
    <property type="term" value="C:protein-DNA complex"/>
    <property type="evidence" value="ECO:0007669"/>
    <property type="project" value="TreeGrafter"/>
</dbReference>
<dbReference type="Gene3D" id="6.10.250.690">
    <property type="match status" value="1"/>
</dbReference>
<dbReference type="AlphaFoldDB" id="A0A562IPZ6"/>
<organism evidence="10 11">
    <name type="scientific">Modestobacter roseus</name>
    <dbReference type="NCBI Taxonomy" id="1181884"/>
    <lineage>
        <taxon>Bacteria</taxon>
        <taxon>Bacillati</taxon>
        <taxon>Actinomycetota</taxon>
        <taxon>Actinomycetes</taxon>
        <taxon>Geodermatophilales</taxon>
        <taxon>Geodermatophilaceae</taxon>
        <taxon>Modestobacter</taxon>
    </lineage>
</organism>
<proteinExistence type="predicted"/>
<dbReference type="CDD" id="cd00383">
    <property type="entry name" value="trans_reg_C"/>
    <property type="match status" value="1"/>
</dbReference>
<protein>
    <submittedName>
        <fullName evidence="10">Two-component system OmpR family response regulator</fullName>
    </submittedName>
</protein>
<evidence type="ECO:0000256" key="6">
    <source>
        <dbReference type="PROSITE-ProRule" id="PRU00169"/>
    </source>
</evidence>
<evidence type="ECO:0000313" key="11">
    <source>
        <dbReference type="Proteomes" id="UP000321490"/>
    </source>
</evidence>
<comment type="caution">
    <text evidence="10">The sequence shown here is derived from an EMBL/GenBank/DDBJ whole genome shotgun (WGS) entry which is preliminary data.</text>
</comment>
<evidence type="ECO:0000256" key="4">
    <source>
        <dbReference type="ARBA" id="ARBA00023125"/>
    </source>
</evidence>
<dbReference type="InterPro" id="IPR039420">
    <property type="entry name" value="WalR-like"/>
</dbReference>
<feature type="modified residue" description="4-aspartylphosphate" evidence="6">
    <location>
        <position position="71"/>
    </location>
</feature>
<feature type="domain" description="Response regulatory" evidence="8">
    <location>
        <begin position="22"/>
        <end position="141"/>
    </location>
</feature>
<dbReference type="PANTHER" id="PTHR48111">
    <property type="entry name" value="REGULATOR OF RPOS"/>
    <property type="match status" value="1"/>
</dbReference>
<evidence type="ECO:0000313" key="10">
    <source>
        <dbReference type="EMBL" id="TWH72988.1"/>
    </source>
</evidence>
<accession>A0A562IPZ6</accession>
<dbReference type="GO" id="GO:0006355">
    <property type="term" value="P:regulation of DNA-templated transcription"/>
    <property type="evidence" value="ECO:0007669"/>
    <property type="project" value="InterPro"/>
</dbReference>
<dbReference type="SMART" id="SM00862">
    <property type="entry name" value="Trans_reg_C"/>
    <property type="match status" value="1"/>
</dbReference>
<dbReference type="FunFam" id="1.10.10.10:FF:000005">
    <property type="entry name" value="Two-component system response regulator"/>
    <property type="match status" value="1"/>
</dbReference>
<dbReference type="PROSITE" id="PS51755">
    <property type="entry name" value="OMPR_PHOB"/>
    <property type="match status" value="1"/>
</dbReference>
<dbReference type="PANTHER" id="PTHR48111:SF28">
    <property type="entry name" value="TRANSCRIPTIONAL REGULATORY PROTEIN TCRX-RELATED"/>
    <property type="match status" value="1"/>
</dbReference>
<dbReference type="PROSITE" id="PS50110">
    <property type="entry name" value="RESPONSE_REGULATORY"/>
    <property type="match status" value="1"/>
</dbReference>
<evidence type="ECO:0000256" key="1">
    <source>
        <dbReference type="ARBA" id="ARBA00022553"/>
    </source>
</evidence>
<reference evidence="10 11" key="1">
    <citation type="submission" date="2019-07" db="EMBL/GenBank/DDBJ databases">
        <title>R&amp;d 2014.</title>
        <authorList>
            <person name="Klenk H.-P."/>
        </authorList>
    </citation>
    <scope>NUCLEOTIDE SEQUENCE [LARGE SCALE GENOMIC DNA]</scope>
    <source>
        <strain evidence="10 11">DSM 45764</strain>
    </source>
</reference>
<keyword evidence="1 6" id="KW-0597">Phosphoprotein</keyword>
<dbReference type="SUPFAM" id="SSF52172">
    <property type="entry name" value="CheY-like"/>
    <property type="match status" value="1"/>
</dbReference>
<gene>
    <name evidence="10" type="ORF">JD78_01511</name>
</gene>
<dbReference type="Pfam" id="PF00072">
    <property type="entry name" value="Response_reg"/>
    <property type="match status" value="1"/>
</dbReference>
<keyword evidence="5" id="KW-0804">Transcription</keyword>
<evidence type="ECO:0000259" key="8">
    <source>
        <dbReference type="PROSITE" id="PS50110"/>
    </source>
</evidence>
<feature type="DNA-binding region" description="OmpR/PhoB-type" evidence="7">
    <location>
        <begin position="149"/>
        <end position="246"/>
    </location>
</feature>
<keyword evidence="11" id="KW-1185">Reference proteome</keyword>
<dbReference type="EMBL" id="VLKF01000001">
    <property type="protein sequence ID" value="TWH72988.1"/>
    <property type="molecule type" value="Genomic_DNA"/>
</dbReference>
<dbReference type="GO" id="GO:0005829">
    <property type="term" value="C:cytosol"/>
    <property type="evidence" value="ECO:0007669"/>
    <property type="project" value="TreeGrafter"/>
</dbReference>
<dbReference type="Gene3D" id="3.40.50.2300">
    <property type="match status" value="1"/>
</dbReference>
<dbReference type="Gene3D" id="1.10.10.10">
    <property type="entry name" value="Winged helix-like DNA-binding domain superfamily/Winged helix DNA-binding domain"/>
    <property type="match status" value="1"/>
</dbReference>
<evidence type="ECO:0000256" key="7">
    <source>
        <dbReference type="PROSITE-ProRule" id="PRU01091"/>
    </source>
</evidence>
<dbReference type="InterPro" id="IPR036388">
    <property type="entry name" value="WH-like_DNA-bd_sf"/>
</dbReference>
<dbReference type="GO" id="GO:0000156">
    <property type="term" value="F:phosphorelay response regulator activity"/>
    <property type="evidence" value="ECO:0007669"/>
    <property type="project" value="TreeGrafter"/>
</dbReference>
<name>A0A562IPZ6_9ACTN</name>
<sequence length="249" mass="27260">MPTLSAVDRAGAAMTSRGGGERLLVVEDDATVRELLAAALRFAGFTVASAATGAEALAAGTTEPPDLVLLDVMLPDVDGFEVVRRLRELRVDGGHGPVPVLFLTARDGQTDKVTGLTLGADDYVTKPFDLEELVVRIRAVLRRTNGHRSDVLTVGTLALDTDGHQVTRAGRPVRLSPTEFRLLRHLMENAGRVVTKAQVLDRVWHYDFNGDASIVDTYISYLRRKVDTEEPRLIQTVHGVGYVLREPRR</sequence>
<dbReference type="InterPro" id="IPR001789">
    <property type="entry name" value="Sig_transdc_resp-reg_receiver"/>
</dbReference>
<dbReference type="Pfam" id="PF00486">
    <property type="entry name" value="Trans_reg_C"/>
    <property type="match status" value="1"/>
</dbReference>
<dbReference type="SMART" id="SM00448">
    <property type="entry name" value="REC"/>
    <property type="match status" value="1"/>
</dbReference>
<dbReference type="Proteomes" id="UP000321490">
    <property type="component" value="Unassembled WGS sequence"/>
</dbReference>